<keyword evidence="5" id="KW-0460">Magnesium</keyword>
<dbReference type="EC" id="3.1.13.-" evidence="5"/>
<comment type="function">
    <text evidence="5">Trims short 3' overhangs of a variety of RNA species, leaving a one or two nucleotide 3' overhang. Responsible for the end-turnover of tRNA: specifically removes the terminal AMP residue from uncharged tRNA (tRNA-C-C-A). Also appears to be involved in tRNA biosynthesis.</text>
</comment>
<keyword evidence="2 5" id="KW-0540">Nuclease</keyword>
<evidence type="ECO:0000256" key="4">
    <source>
        <dbReference type="ARBA" id="ARBA00022839"/>
    </source>
</evidence>
<dbReference type="SMART" id="SM00479">
    <property type="entry name" value="EXOIII"/>
    <property type="match status" value="1"/>
</dbReference>
<evidence type="ECO:0000259" key="6">
    <source>
        <dbReference type="SMART" id="SM00479"/>
    </source>
</evidence>
<feature type="site" description="Important for substrate binding and specificity" evidence="5">
    <location>
        <position position="148"/>
    </location>
</feature>
<comment type="cofactor">
    <cofactor evidence="5">
        <name>Mg(2+)</name>
        <dbReference type="ChEBI" id="CHEBI:18420"/>
    </cofactor>
    <text evidence="5">Binds two Mg(2+) per subunit. The active form of the enzyme binds two Mg(2+) ions in its active site. The first Mg(2+) forms only one salt bridge with the protein.</text>
</comment>
<organism evidence="7">
    <name type="scientific">uncultured Thiotrichaceae bacterium</name>
    <dbReference type="NCBI Taxonomy" id="298394"/>
    <lineage>
        <taxon>Bacteria</taxon>
        <taxon>Pseudomonadati</taxon>
        <taxon>Pseudomonadota</taxon>
        <taxon>Gammaproteobacteria</taxon>
        <taxon>Thiotrichales</taxon>
        <taxon>Thiotrichaceae</taxon>
        <taxon>environmental samples</taxon>
    </lineage>
</organism>
<name>A0A6S6STS3_9GAMM</name>
<dbReference type="PANTHER" id="PTHR30231">
    <property type="entry name" value="DNA POLYMERASE III SUBUNIT EPSILON"/>
    <property type="match status" value="1"/>
</dbReference>
<dbReference type="InterPro" id="IPR036397">
    <property type="entry name" value="RNaseH_sf"/>
</dbReference>
<feature type="site" description="Important for substrate binding and specificity" evidence="5">
    <location>
        <position position="126"/>
    </location>
</feature>
<keyword evidence="4 5" id="KW-0269">Exonuclease</keyword>
<keyword evidence="1 5" id="KW-0819">tRNA processing</keyword>
<dbReference type="EMBL" id="CACVAY010000029">
    <property type="protein sequence ID" value="CAA6805980.1"/>
    <property type="molecule type" value="Genomic_DNA"/>
</dbReference>
<sequence length="219" mass="24683">MNDDIEIIPIKDRFRSFLPVVIDVETGGFDKENDALLEIAAVFLRMDEKGEFTRDRTYSWHLEPFEGANLDPKSLEVNGIVLDSPFRQEVAVNEHKAYADFFKVVRKEVKMNMCTRAVLVGHNAHFDLGFLNAGADRVGHKSNPFHQFSVFDTVSLGALAYGQTVLARIAHAAKIPWDSSQAHSAAYDAERTADIFCKILNMWQSYDNSVGFMFGSDKE</sequence>
<dbReference type="SUPFAM" id="SSF53098">
    <property type="entry name" value="Ribonuclease H-like"/>
    <property type="match status" value="1"/>
</dbReference>
<feature type="binding site" evidence="5">
    <location>
        <position position="183"/>
    </location>
    <ligand>
        <name>Mg(2+)</name>
        <dbReference type="ChEBI" id="CHEBI:18420"/>
        <label>2</label>
        <note>catalytic</note>
    </ligand>
</feature>
<evidence type="ECO:0000256" key="5">
    <source>
        <dbReference type="HAMAP-Rule" id="MF_00157"/>
    </source>
</evidence>
<dbReference type="InterPro" id="IPR005987">
    <property type="entry name" value="RNase_T"/>
</dbReference>
<keyword evidence="3 5" id="KW-0378">Hydrolase</keyword>
<dbReference type="HAMAP" id="MF_00157">
    <property type="entry name" value="RNase_T"/>
    <property type="match status" value="1"/>
</dbReference>
<dbReference type="GO" id="GO:0008408">
    <property type="term" value="F:3'-5' exonuclease activity"/>
    <property type="evidence" value="ECO:0007669"/>
    <property type="project" value="TreeGrafter"/>
</dbReference>
<feature type="binding site" evidence="5">
    <location>
        <position position="188"/>
    </location>
    <ligand>
        <name>Mg(2+)</name>
        <dbReference type="ChEBI" id="CHEBI:18420"/>
        <label>2</label>
        <note>catalytic</note>
    </ligand>
</feature>
<evidence type="ECO:0000313" key="7">
    <source>
        <dbReference type="EMBL" id="CAA6805980.1"/>
    </source>
</evidence>
<feature type="site" description="Important for substrate binding and specificity" evidence="5">
    <location>
        <position position="29"/>
    </location>
</feature>
<gene>
    <name evidence="5" type="primary">rnt</name>
    <name evidence="7" type="ORF">HELGO_WM12078</name>
</gene>
<dbReference type="PANTHER" id="PTHR30231:SF2">
    <property type="entry name" value="RIBONUCLEASE T"/>
    <property type="match status" value="1"/>
</dbReference>
<comment type="caution">
    <text evidence="5">Lacks conserved residue(s) required for the propagation of feature annotation.</text>
</comment>
<feature type="binding site" evidence="5">
    <location>
        <position position="23"/>
    </location>
    <ligand>
        <name>Mg(2+)</name>
        <dbReference type="ChEBI" id="CHEBI:18420"/>
        <label>1</label>
        <note>catalytic</note>
    </ligand>
</feature>
<keyword evidence="5" id="KW-0479">Metal-binding</keyword>
<dbReference type="GO" id="GO:0003676">
    <property type="term" value="F:nucleic acid binding"/>
    <property type="evidence" value="ECO:0007669"/>
    <property type="project" value="InterPro"/>
</dbReference>
<feature type="active site" description="Proton donor/acceptor" evidence="5">
    <location>
        <position position="183"/>
    </location>
</feature>
<dbReference type="NCBIfam" id="TIGR01298">
    <property type="entry name" value="RNaseT"/>
    <property type="match status" value="1"/>
</dbReference>
<proteinExistence type="inferred from homology"/>
<accession>A0A6S6STS3</accession>
<dbReference type="InterPro" id="IPR012337">
    <property type="entry name" value="RNaseH-like_sf"/>
</dbReference>
<evidence type="ECO:0000256" key="1">
    <source>
        <dbReference type="ARBA" id="ARBA00022694"/>
    </source>
</evidence>
<dbReference type="GO" id="GO:0000287">
    <property type="term" value="F:magnesium ion binding"/>
    <property type="evidence" value="ECO:0007669"/>
    <property type="project" value="UniProtKB-UniRule"/>
</dbReference>
<dbReference type="Pfam" id="PF00929">
    <property type="entry name" value="RNase_T"/>
    <property type="match status" value="1"/>
</dbReference>
<dbReference type="GO" id="GO:0008033">
    <property type="term" value="P:tRNA processing"/>
    <property type="evidence" value="ECO:0007669"/>
    <property type="project" value="UniProtKB-KW"/>
</dbReference>
<feature type="domain" description="Exonuclease" evidence="6">
    <location>
        <begin position="18"/>
        <end position="205"/>
    </location>
</feature>
<protein>
    <recommendedName>
        <fullName evidence="5">Ribonuclease T</fullName>
        <ecNumber evidence="5">3.1.13.-</ecNumber>
    </recommendedName>
    <alternativeName>
        <fullName evidence="5">Exoribonuclease T</fullName>
        <shortName evidence="5">RNase T</shortName>
    </alternativeName>
</protein>
<dbReference type="GO" id="GO:0005829">
    <property type="term" value="C:cytosol"/>
    <property type="evidence" value="ECO:0007669"/>
    <property type="project" value="TreeGrafter"/>
</dbReference>
<dbReference type="AlphaFoldDB" id="A0A6S6STS3"/>
<feature type="binding site" evidence="5">
    <location>
        <position position="25"/>
    </location>
    <ligand>
        <name>Mg(2+)</name>
        <dbReference type="ChEBI" id="CHEBI:18420"/>
        <label>2</label>
        <note>catalytic</note>
    </ligand>
</feature>
<evidence type="ECO:0000256" key="3">
    <source>
        <dbReference type="ARBA" id="ARBA00022801"/>
    </source>
</evidence>
<dbReference type="Gene3D" id="3.30.420.10">
    <property type="entry name" value="Ribonuclease H-like superfamily/Ribonuclease H"/>
    <property type="match status" value="1"/>
</dbReference>
<reference evidence="7" key="1">
    <citation type="submission" date="2020-01" db="EMBL/GenBank/DDBJ databases">
        <authorList>
            <person name="Meier V. D."/>
            <person name="Meier V D."/>
        </authorList>
    </citation>
    <scope>NUCLEOTIDE SEQUENCE</scope>
    <source>
        <strain evidence="7">HLG_WM_MAG_07</strain>
    </source>
</reference>
<comment type="subunit">
    <text evidence="5">Homodimer.</text>
</comment>
<dbReference type="GO" id="GO:0016896">
    <property type="term" value="F:RNA exonuclease activity, producing 5'-phosphomonoesters"/>
    <property type="evidence" value="ECO:0007669"/>
    <property type="project" value="UniProtKB-UniRule"/>
</dbReference>
<dbReference type="InterPro" id="IPR013520">
    <property type="entry name" value="Ribonucl_H"/>
</dbReference>
<comment type="similarity">
    <text evidence="5">Belongs to the RNase T family.</text>
</comment>
<evidence type="ECO:0000256" key="2">
    <source>
        <dbReference type="ARBA" id="ARBA00022722"/>
    </source>
</evidence>
<feature type="binding site" evidence="5">
    <location>
        <position position="23"/>
    </location>
    <ligand>
        <name>Mg(2+)</name>
        <dbReference type="ChEBI" id="CHEBI:18420"/>
        <label>2</label>
        <note>catalytic</note>
    </ligand>
</feature>
<dbReference type="GO" id="GO:0045004">
    <property type="term" value="P:DNA replication proofreading"/>
    <property type="evidence" value="ECO:0007669"/>
    <property type="project" value="TreeGrafter"/>
</dbReference>